<protein>
    <submittedName>
        <fullName evidence="11">Nitrilase-related carbon-nitrogen hydrolase</fullName>
    </submittedName>
</protein>
<keyword evidence="5 9" id="KW-1133">Transmembrane helix</keyword>
<dbReference type="RefSeq" id="WP_377287992.1">
    <property type="nucleotide sequence ID" value="NZ_JBHSBM010000017.1"/>
</dbReference>
<evidence type="ECO:0000256" key="1">
    <source>
        <dbReference type="ARBA" id="ARBA00004651"/>
    </source>
</evidence>
<feature type="compositionally biased region" description="Basic and acidic residues" evidence="8">
    <location>
        <begin position="484"/>
        <end position="500"/>
    </location>
</feature>
<dbReference type="SUPFAM" id="SSF56317">
    <property type="entry name" value="Carbon-nitrogen hydrolase"/>
    <property type="match status" value="1"/>
</dbReference>
<dbReference type="InterPro" id="IPR004563">
    <property type="entry name" value="Apolipo_AcylTrfase"/>
</dbReference>
<evidence type="ECO:0000256" key="9">
    <source>
        <dbReference type="SAM" id="Phobius"/>
    </source>
</evidence>
<evidence type="ECO:0000313" key="11">
    <source>
        <dbReference type="EMBL" id="MFC4059581.1"/>
    </source>
</evidence>
<feature type="transmembrane region" description="Helical" evidence="9">
    <location>
        <begin position="158"/>
        <end position="182"/>
    </location>
</feature>
<keyword evidence="2" id="KW-1003">Cell membrane</keyword>
<dbReference type="InterPro" id="IPR036526">
    <property type="entry name" value="C-N_Hydrolase_sf"/>
</dbReference>
<feature type="transmembrane region" description="Helical" evidence="9">
    <location>
        <begin position="194"/>
        <end position="213"/>
    </location>
</feature>
<evidence type="ECO:0000256" key="3">
    <source>
        <dbReference type="ARBA" id="ARBA00022679"/>
    </source>
</evidence>
<evidence type="ECO:0000259" key="10">
    <source>
        <dbReference type="PROSITE" id="PS50263"/>
    </source>
</evidence>
<keyword evidence="11" id="KW-0378">Hydrolase</keyword>
<dbReference type="Pfam" id="PF20154">
    <property type="entry name" value="LNT_N"/>
    <property type="match status" value="1"/>
</dbReference>
<evidence type="ECO:0000256" key="8">
    <source>
        <dbReference type="SAM" id="MobiDB-lite"/>
    </source>
</evidence>
<comment type="subcellular location">
    <subcellularLocation>
        <location evidence="1">Cell membrane</location>
        <topology evidence="1">Multi-pass membrane protein</topology>
    </subcellularLocation>
</comment>
<dbReference type="PROSITE" id="PS50263">
    <property type="entry name" value="CN_HYDROLASE"/>
    <property type="match status" value="1"/>
</dbReference>
<evidence type="ECO:0000256" key="6">
    <source>
        <dbReference type="ARBA" id="ARBA00023136"/>
    </source>
</evidence>
<feature type="region of interest" description="Disordered" evidence="8">
    <location>
        <begin position="477"/>
        <end position="515"/>
    </location>
</feature>
<keyword evidence="3" id="KW-0808">Transferase</keyword>
<dbReference type="InterPro" id="IPR003010">
    <property type="entry name" value="C-N_Hydrolase"/>
</dbReference>
<keyword evidence="6 9" id="KW-0472">Membrane</keyword>
<dbReference type="InterPro" id="IPR045378">
    <property type="entry name" value="LNT_N"/>
</dbReference>
<dbReference type="Proteomes" id="UP001595850">
    <property type="component" value="Unassembled WGS sequence"/>
</dbReference>
<dbReference type="EMBL" id="JBHSBM010000017">
    <property type="protein sequence ID" value="MFC4059581.1"/>
    <property type="molecule type" value="Genomic_DNA"/>
</dbReference>
<gene>
    <name evidence="11" type="ORF">ACFOWE_14855</name>
</gene>
<keyword evidence="12" id="KW-1185">Reference proteome</keyword>
<evidence type="ECO:0000256" key="2">
    <source>
        <dbReference type="ARBA" id="ARBA00022475"/>
    </source>
</evidence>
<keyword evidence="4 9" id="KW-0812">Transmembrane</keyword>
<dbReference type="PANTHER" id="PTHR38686">
    <property type="entry name" value="APOLIPOPROTEIN N-ACYLTRANSFERASE"/>
    <property type="match status" value="1"/>
</dbReference>
<keyword evidence="7" id="KW-0012">Acyltransferase</keyword>
<comment type="caution">
    <text evidence="11">The sequence shown here is derived from an EMBL/GenBank/DDBJ whole genome shotgun (WGS) entry which is preliminary data.</text>
</comment>
<evidence type="ECO:0000313" key="12">
    <source>
        <dbReference type="Proteomes" id="UP001595850"/>
    </source>
</evidence>
<evidence type="ECO:0000256" key="4">
    <source>
        <dbReference type="ARBA" id="ARBA00022692"/>
    </source>
</evidence>
<organism evidence="11 12">
    <name type="scientific">Planomonospora corallina</name>
    <dbReference type="NCBI Taxonomy" id="1806052"/>
    <lineage>
        <taxon>Bacteria</taxon>
        <taxon>Bacillati</taxon>
        <taxon>Actinomycetota</taxon>
        <taxon>Actinomycetes</taxon>
        <taxon>Streptosporangiales</taxon>
        <taxon>Streptosporangiaceae</taxon>
        <taxon>Planomonospora</taxon>
    </lineage>
</organism>
<dbReference type="PANTHER" id="PTHR38686:SF1">
    <property type="entry name" value="APOLIPOPROTEIN N-ACYLTRANSFERASE"/>
    <property type="match status" value="1"/>
</dbReference>
<dbReference type="Gene3D" id="3.60.110.10">
    <property type="entry name" value="Carbon-nitrogen hydrolase"/>
    <property type="match status" value="1"/>
</dbReference>
<name>A0ABV8I8A7_9ACTN</name>
<feature type="transmembrane region" description="Helical" evidence="9">
    <location>
        <begin position="120"/>
        <end position="138"/>
    </location>
</feature>
<accession>A0ABV8I8A7</accession>
<feature type="domain" description="CN hydrolase" evidence="10">
    <location>
        <begin position="226"/>
        <end position="440"/>
    </location>
</feature>
<dbReference type="Pfam" id="PF00795">
    <property type="entry name" value="CN_hydrolase"/>
    <property type="match status" value="1"/>
</dbReference>
<dbReference type="GO" id="GO:0016787">
    <property type="term" value="F:hydrolase activity"/>
    <property type="evidence" value="ECO:0007669"/>
    <property type="project" value="UniProtKB-KW"/>
</dbReference>
<evidence type="ECO:0000256" key="5">
    <source>
        <dbReference type="ARBA" id="ARBA00022989"/>
    </source>
</evidence>
<reference evidence="12" key="1">
    <citation type="journal article" date="2019" name="Int. J. Syst. Evol. Microbiol.">
        <title>The Global Catalogue of Microorganisms (GCM) 10K type strain sequencing project: providing services to taxonomists for standard genome sequencing and annotation.</title>
        <authorList>
            <consortium name="The Broad Institute Genomics Platform"/>
            <consortium name="The Broad Institute Genome Sequencing Center for Infectious Disease"/>
            <person name="Wu L."/>
            <person name="Ma J."/>
        </authorList>
    </citation>
    <scope>NUCLEOTIDE SEQUENCE [LARGE SCALE GENOMIC DNA]</scope>
    <source>
        <strain evidence="12">TBRC 4489</strain>
    </source>
</reference>
<proteinExistence type="predicted"/>
<evidence type="ECO:0000256" key="7">
    <source>
        <dbReference type="ARBA" id="ARBA00023315"/>
    </source>
</evidence>
<sequence length="515" mass="53017">MRPPPVPAAALSAVPAAVLSAALSAGLLFHGTGLTPVPWLTWLAPLPVLLLAPRAPAPAAAGAAFAAWAAGGLNMWSFHREQLETPLPAAVAVVTAPALLAVAAVLAFRALARRGRPGRAALSVPVIWVSGEYLMSVLGPHGALWSLAYTQAGVLPVIQLASLTGVWGVTFALTGVPAAAAALCAPGAARRARLGTALVALLLLAAAAGYGAVRLAEPPGPRRTVALLAAGQRGDWAPVDTPRGRRKLADVLARLRALPPGTETAVLAEGAFVTDTANLARITGPLAELARDRRLDIVAGVIVTDAARNTAVLLPASGGGPRVYHKRHMVPGVEPYRPGDRILVAGGSGVAICRDLDFPGLAREYRRSGARIMLVPAWDFDRDAWHHSRPAVVRGVENGFSVARSAANGDLTASDPYGRVLAERGAGSRALTTVVAAVPAGGTGTLYTRWGDWFARLCLAAAAVAGGSAAVRLARAARPSRASRKTERRSDLLSTDRERAAMIGAQADPGPVEGS</sequence>
<feature type="transmembrane region" description="Helical" evidence="9">
    <location>
        <begin position="89"/>
        <end position="108"/>
    </location>
</feature>